<organism evidence="1 2">
    <name type="scientific">Micractinium conductrix</name>
    <dbReference type="NCBI Taxonomy" id="554055"/>
    <lineage>
        <taxon>Eukaryota</taxon>
        <taxon>Viridiplantae</taxon>
        <taxon>Chlorophyta</taxon>
        <taxon>core chlorophytes</taxon>
        <taxon>Trebouxiophyceae</taxon>
        <taxon>Chlorellales</taxon>
        <taxon>Chlorellaceae</taxon>
        <taxon>Chlorella clade</taxon>
        <taxon>Micractinium</taxon>
    </lineage>
</organism>
<protein>
    <recommendedName>
        <fullName evidence="3">SGNH hydrolase-type esterase domain-containing protein</fullName>
    </recommendedName>
</protein>
<sequence>MVAAGTLKHGLGTRYPFLLAAGGSGGVLPPLPPPVVPVDPQALLAPPWPTVLTAEEVARAEGYYGTGRRLRHLAAKLLGGRPIKAYTLGGSVTLGNGASDMRRTAYAPRFFQLLNASFPHSDHVLTNRGVGASASSLFTACLNRMVPADADLVVIEFSANEPPRAPYASDPRRSYEQLLRKVLTLGGGSTFSGGGGPAVIVLHHFSWQLSVGDGAAEGLFYASSEAELGMSASY</sequence>
<dbReference type="SUPFAM" id="SSF52266">
    <property type="entry name" value="SGNH hydrolase"/>
    <property type="match status" value="1"/>
</dbReference>
<dbReference type="CDD" id="cd00229">
    <property type="entry name" value="SGNH_hydrolase"/>
    <property type="match status" value="1"/>
</dbReference>
<evidence type="ECO:0000313" key="2">
    <source>
        <dbReference type="Proteomes" id="UP000239649"/>
    </source>
</evidence>
<proteinExistence type="predicted"/>
<dbReference type="EMBL" id="LHPF02000034">
    <property type="protein sequence ID" value="PSC68724.1"/>
    <property type="molecule type" value="Genomic_DNA"/>
</dbReference>
<dbReference type="InterPro" id="IPR036514">
    <property type="entry name" value="SGNH_hydro_sf"/>
</dbReference>
<dbReference type="PANTHER" id="PTHR34407">
    <property type="entry name" value="EXPRESSED PROTEIN"/>
    <property type="match status" value="1"/>
</dbReference>
<comment type="caution">
    <text evidence="1">The sequence shown here is derived from an EMBL/GenBank/DDBJ whole genome shotgun (WGS) entry which is preliminary data.</text>
</comment>
<name>A0A2P6V3R8_9CHLO</name>
<dbReference type="Proteomes" id="UP000239649">
    <property type="component" value="Unassembled WGS sequence"/>
</dbReference>
<gene>
    <name evidence="1" type="ORF">C2E20_7768</name>
</gene>
<evidence type="ECO:0008006" key="3">
    <source>
        <dbReference type="Google" id="ProtNLM"/>
    </source>
</evidence>
<dbReference type="OrthoDB" id="544608at2759"/>
<dbReference type="PANTHER" id="PTHR34407:SF1">
    <property type="entry name" value="SGNH HYDROLASE-TYPE ESTERASE DOMAIN-CONTAINING PROTEIN"/>
    <property type="match status" value="1"/>
</dbReference>
<evidence type="ECO:0000313" key="1">
    <source>
        <dbReference type="EMBL" id="PSC68724.1"/>
    </source>
</evidence>
<accession>A0A2P6V3R8</accession>
<keyword evidence="2" id="KW-1185">Reference proteome</keyword>
<dbReference type="AlphaFoldDB" id="A0A2P6V3R8"/>
<reference evidence="1 2" key="1">
    <citation type="journal article" date="2018" name="Plant J.">
        <title>Genome sequences of Chlorella sorokiniana UTEX 1602 and Micractinium conductrix SAG 241.80: implications to maltose excretion by a green alga.</title>
        <authorList>
            <person name="Arriola M.B."/>
            <person name="Velmurugan N."/>
            <person name="Zhang Y."/>
            <person name="Plunkett M.H."/>
            <person name="Hondzo H."/>
            <person name="Barney B.M."/>
        </authorList>
    </citation>
    <scope>NUCLEOTIDE SEQUENCE [LARGE SCALE GENOMIC DNA]</scope>
    <source>
        <strain evidence="1 2">SAG 241.80</strain>
    </source>
</reference>
<dbReference type="Gene3D" id="3.40.50.1110">
    <property type="entry name" value="SGNH hydrolase"/>
    <property type="match status" value="1"/>
</dbReference>